<evidence type="ECO:0000313" key="3">
    <source>
        <dbReference type="Proteomes" id="UP001290462"/>
    </source>
</evidence>
<dbReference type="InterPro" id="IPR013320">
    <property type="entry name" value="ConA-like_dom_sf"/>
</dbReference>
<proteinExistence type="predicted"/>
<dbReference type="InterPro" id="IPR056573">
    <property type="entry name" value="Lectin_L-type_dom"/>
</dbReference>
<dbReference type="EMBL" id="JAVBVO010000003">
    <property type="protein sequence ID" value="MDZ5759269.1"/>
    <property type="molecule type" value="Genomic_DNA"/>
</dbReference>
<evidence type="ECO:0000256" key="1">
    <source>
        <dbReference type="SAM" id="SignalP"/>
    </source>
</evidence>
<name>A0AAW9K500_CARML</name>
<protein>
    <recommendedName>
        <fullName evidence="4">WxL domain-containing protein</fullName>
    </recommendedName>
</protein>
<accession>A0AAW9K500</accession>
<dbReference type="RefSeq" id="WP_322809146.1">
    <property type="nucleotide sequence ID" value="NZ_JAVBVO010000003.1"/>
</dbReference>
<comment type="caution">
    <text evidence="2">The sequence shown here is derived from an EMBL/GenBank/DDBJ whole genome shotgun (WGS) entry which is preliminary data.</text>
</comment>
<keyword evidence="1" id="KW-0732">Signal</keyword>
<organism evidence="2 3">
    <name type="scientific">Carnobacterium maltaromaticum</name>
    <name type="common">Carnobacterium piscicola</name>
    <dbReference type="NCBI Taxonomy" id="2751"/>
    <lineage>
        <taxon>Bacteria</taxon>
        <taxon>Bacillati</taxon>
        <taxon>Bacillota</taxon>
        <taxon>Bacilli</taxon>
        <taxon>Lactobacillales</taxon>
        <taxon>Carnobacteriaceae</taxon>
        <taxon>Carnobacterium</taxon>
    </lineage>
</organism>
<feature type="signal peptide" evidence="1">
    <location>
        <begin position="1"/>
        <end position="28"/>
    </location>
</feature>
<evidence type="ECO:0008006" key="4">
    <source>
        <dbReference type="Google" id="ProtNLM"/>
    </source>
</evidence>
<dbReference type="Gene3D" id="2.60.120.200">
    <property type="match status" value="1"/>
</dbReference>
<dbReference type="AlphaFoldDB" id="A0AAW9K500"/>
<evidence type="ECO:0000313" key="2">
    <source>
        <dbReference type="EMBL" id="MDZ5759269.1"/>
    </source>
</evidence>
<feature type="chain" id="PRO_5043578184" description="WxL domain-containing protein" evidence="1">
    <location>
        <begin position="29"/>
        <end position="648"/>
    </location>
</feature>
<dbReference type="SUPFAM" id="SSF49899">
    <property type="entry name" value="Concanavalin A-like lectins/glucanases"/>
    <property type="match status" value="1"/>
</dbReference>
<sequence>MKKNLSSALKLLFLSSVFLFTYINLAEAAPAPPIKGVPLSGVFQVPSGSNSFVDPTGKIVTITKAEQSQVGSIFSTPNNLIDLNYDFSASMYIYLGDRNAFAGDGMTFVLHNDIESTKKFSKGVGEQLGVYAKPNSGSYVMTQQLKKSFAVEFDTYYNNDMDGKVTSNNARGHVAYAYPDYQGYYYFDPNLKNLYHGAVYYPKDYLSNGKWKPFEVKWDATSKILSYQFDDAPLVKLTMDPTYFGTNKVYWGFTGSTGAAFAETSVMFNKVPGLVNVKENFNIVNQKGETVIDKEVSEKESITATFDINYLNGKQNLLLPTVELAIEDKLNYKKGTLKYNGILMDDSKWIGKKFVVPITELSLANAKASISFDVETEDVGRKSVIKTGASATIKADNYTGSTNKLAFSIKGKNDTLTLTSDKPSVNLTSSEIEEINVLKLTNSQILQRFITNLNIVTYDPEGNTSDGITIQAVDEAVYDRIRNLKNGVVNLDLIAKKADNSSSILSIQVIFQNGALSFRSVPDTIDFKEGDPTISLGLVQAMPNKNLVITDTRVSGSPWKLQVTATNLKTDNGQALKGELSYVNSKGANLAIGSTIQTIENGTKPIGNSVVDISKVWSKDKGLRLTIANDNYLGTYKGTLNWTLTDVP</sequence>
<dbReference type="CDD" id="cd01951">
    <property type="entry name" value="lectin_L-type"/>
    <property type="match status" value="1"/>
</dbReference>
<dbReference type="Proteomes" id="UP001290462">
    <property type="component" value="Unassembled WGS sequence"/>
</dbReference>
<reference evidence="2" key="1">
    <citation type="submission" date="2023-08" db="EMBL/GenBank/DDBJ databases">
        <title>Genomic characterization of piscicolin 126 produced by Carnobacterium maltaromaticum CM22 strain isolated from salmon (Salmo salar).</title>
        <authorList>
            <person name="Gonzalez-Gragera E."/>
            <person name="Garcia-Lopez J.D."/>
            <person name="Teso-Perez C."/>
            <person name="Gimenez-Hernandez I."/>
            <person name="Peralta-Sanchez J.M."/>
            <person name="Valdivia E."/>
            <person name="Montalban-Lopez M."/>
            <person name="Martin-Platero A.M."/>
            <person name="Banos A."/>
            <person name="Martinez-Bueno M."/>
        </authorList>
    </citation>
    <scope>NUCLEOTIDE SEQUENCE</scope>
    <source>
        <strain evidence="2">CM22</strain>
    </source>
</reference>
<dbReference type="Pfam" id="PF18483">
    <property type="entry name" value="Lectin_L-type_dom"/>
    <property type="match status" value="1"/>
</dbReference>
<gene>
    <name evidence="2" type="ORF">RAK27_11410</name>
</gene>